<dbReference type="PANTHER" id="PTHR19328:SF75">
    <property type="entry name" value="ALDOSE SUGAR DEHYDROGENASE YLII"/>
    <property type="match status" value="1"/>
</dbReference>
<dbReference type="AlphaFoldDB" id="A0AAW9R3J1"/>
<keyword evidence="5" id="KW-1185">Reference proteome</keyword>
<dbReference type="GO" id="GO:0016491">
    <property type="term" value="F:oxidoreductase activity"/>
    <property type="evidence" value="ECO:0007669"/>
    <property type="project" value="UniProtKB-KW"/>
</dbReference>
<evidence type="ECO:0000259" key="3">
    <source>
        <dbReference type="Pfam" id="PF07995"/>
    </source>
</evidence>
<reference evidence="4 5" key="1">
    <citation type="journal article" date="2016" name="Antonie Van Leeuwenhoek">
        <title>Denitratimonas tolerans gen. nov., sp. nov., a denitrifying bacterium isolated from a bioreactor for tannery wastewater treatment.</title>
        <authorList>
            <person name="Han S.I."/>
            <person name="Kim J.O."/>
            <person name="Lee Y.R."/>
            <person name="Ekpeghere K.I."/>
            <person name="Koh S.C."/>
            <person name="Whang K.S."/>
        </authorList>
    </citation>
    <scope>NUCLEOTIDE SEQUENCE [LARGE SCALE GENOMIC DNA]</scope>
    <source>
        <strain evidence="4 5">KACC 17565</strain>
    </source>
</reference>
<feature type="domain" description="Glucose/Sorbosone dehydrogenase" evidence="3">
    <location>
        <begin position="73"/>
        <end position="403"/>
    </location>
</feature>
<dbReference type="Proteomes" id="UP001364472">
    <property type="component" value="Unassembled WGS sequence"/>
</dbReference>
<dbReference type="SUPFAM" id="SSF50952">
    <property type="entry name" value="Soluble quinoprotein glucose dehydrogenase"/>
    <property type="match status" value="1"/>
</dbReference>
<comment type="caution">
    <text evidence="4">The sequence shown here is derived from an EMBL/GenBank/DDBJ whole genome shotgun (WGS) entry which is preliminary data.</text>
</comment>
<protein>
    <submittedName>
        <fullName evidence="4">PQQ-dependent sugar dehydrogenase</fullName>
        <ecNumber evidence="4">1.1.5.-</ecNumber>
    </submittedName>
</protein>
<dbReference type="EC" id="1.1.5.-" evidence="4"/>
<gene>
    <name evidence="4" type="ORF">WB794_03140</name>
</gene>
<evidence type="ECO:0000256" key="2">
    <source>
        <dbReference type="SAM" id="SignalP"/>
    </source>
</evidence>
<keyword evidence="2" id="KW-0732">Signal</keyword>
<name>A0AAW9R3J1_9GAMM</name>
<dbReference type="InterPro" id="IPR011041">
    <property type="entry name" value="Quinoprot_gluc/sorb_DH_b-prop"/>
</dbReference>
<keyword evidence="4" id="KW-0560">Oxidoreductase</keyword>
<feature type="signal peptide" evidence="2">
    <location>
        <begin position="1"/>
        <end position="30"/>
    </location>
</feature>
<evidence type="ECO:0000313" key="4">
    <source>
        <dbReference type="EMBL" id="MEJ1248671.1"/>
    </source>
</evidence>
<dbReference type="InterPro" id="IPR012938">
    <property type="entry name" value="Glc/Sorbosone_DH"/>
</dbReference>
<dbReference type="PANTHER" id="PTHR19328">
    <property type="entry name" value="HEDGEHOG-INTERACTING PROTEIN"/>
    <property type="match status" value="1"/>
</dbReference>
<dbReference type="RefSeq" id="WP_337334389.1">
    <property type="nucleotide sequence ID" value="NZ_JBBDHC010000003.1"/>
</dbReference>
<accession>A0AAW9R3J1</accession>
<proteinExistence type="predicted"/>
<organism evidence="4 5">
    <name type="scientific">Denitratimonas tolerans</name>
    <dbReference type="NCBI Taxonomy" id="1338420"/>
    <lineage>
        <taxon>Bacteria</taxon>
        <taxon>Pseudomonadati</taxon>
        <taxon>Pseudomonadota</taxon>
        <taxon>Gammaproteobacteria</taxon>
        <taxon>Lysobacterales</taxon>
        <taxon>Lysobacteraceae</taxon>
        <taxon>Denitratimonas</taxon>
    </lineage>
</organism>
<feature type="chain" id="PRO_5043589326" evidence="2">
    <location>
        <begin position="31"/>
        <end position="410"/>
    </location>
</feature>
<feature type="region of interest" description="Disordered" evidence="1">
    <location>
        <begin position="33"/>
        <end position="56"/>
    </location>
</feature>
<dbReference type="EMBL" id="JBBDHC010000003">
    <property type="protein sequence ID" value="MEJ1248671.1"/>
    <property type="molecule type" value="Genomic_DNA"/>
</dbReference>
<evidence type="ECO:0000313" key="5">
    <source>
        <dbReference type="Proteomes" id="UP001364472"/>
    </source>
</evidence>
<dbReference type="InterPro" id="IPR011042">
    <property type="entry name" value="6-blade_b-propeller_TolB-like"/>
</dbReference>
<dbReference type="Gene3D" id="2.120.10.30">
    <property type="entry name" value="TolB, C-terminal domain"/>
    <property type="match status" value="1"/>
</dbReference>
<evidence type="ECO:0000256" key="1">
    <source>
        <dbReference type="SAM" id="MobiDB-lite"/>
    </source>
</evidence>
<dbReference type="Pfam" id="PF07995">
    <property type="entry name" value="GSDH"/>
    <property type="match status" value="1"/>
</dbReference>
<sequence>MRRSLAFPRRLKPALLAVALVVLVPACGNGAPAPSTGEPAAAPVRPQGVSAPHGAPAPAVASRVEVTEVASGLEVPWALAFLPDGRMLVTERVGRLRHVSPDGTLSEPIAGVPEVWANGQGGLLDVALAPDFEQSRMIYLSYAEGGGEGGRAGTALGRGRLEGDRIADWQVIFRQEPKLSQGGHFGSRIVFDGQGHLYLALGENNERPTSQKLDHLQGKVVRLNLDGSVPSDNPFVGREDARPEIWSYGHRNQQGAALHPATGFLWTSEHGPRGGDEVNIPQPGKNYGWPLATWGINYSGQPIPEAIGTSAPGTEQPHYYFERSPALSGMAFYTAERFPAWQGSLFLGGLASTDLIRLALDEDGRVVSEERLLTERKPRLRDVRQGPDGYLYVLSETEGKILRIGLAGGP</sequence>